<organism evidence="4 5">
    <name type="scientific">Bordetella pseudohinzii</name>
    <dbReference type="NCBI Taxonomy" id="1331258"/>
    <lineage>
        <taxon>Bacteria</taxon>
        <taxon>Pseudomonadati</taxon>
        <taxon>Pseudomonadota</taxon>
        <taxon>Betaproteobacteria</taxon>
        <taxon>Burkholderiales</taxon>
        <taxon>Alcaligenaceae</taxon>
        <taxon>Bordetella</taxon>
    </lineage>
</organism>
<dbReference type="KEGG" id="bpdz:BBN53_11835"/>
<gene>
    <name evidence="3" type="ORF">BBN53_11835</name>
    <name evidence="4" type="ORF">ERS370011_00190</name>
</gene>
<accession>A0A0J6C9J4</accession>
<dbReference type="Pfam" id="PF13416">
    <property type="entry name" value="SBP_bac_8"/>
    <property type="match status" value="1"/>
</dbReference>
<dbReference type="RefSeq" id="WP_043215342.1">
    <property type="nucleotide sequence ID" value="NZ_CAJGUP010000122.1"/>
</dbReference>
<dbReference type="EMBL" id="CP016440">
    <property type="protein sequence ID" value="ANY16525.1"/>
    <property type="molecule type" value="Genomic_DNA"/>
</dbReference>
<keyword evidence="6" id="KW-1185">Reference proteome</keyword>
<sequence length="353" mass="38989">MSKAFFSDSRSRRSLLKGAAAAAALAAAPWARPARAAEPLFINTWGGPWDKAAQQSLFEPFTRDTGIPIRTVSPVSFSRLASQARTGVYEFDVTEIGGSELMRAIDADLLEPIDTSIVAVQSLAPGQVIGNGIAVMAFSTVIAWRKDKFQQPPQSWPEFWDTQQFPGGRSLQRYAARVVPLALVADGADTHHLYPLDLDRGFGSLDRIKSSIRTWWSQGQQSYQLLGGGEVSAIGMWHSRVQQLMGDGAPVDFTWNQQQMDRGFWVVSKGSPRAKAGWQFIASILRAERAAQFCMLGGYSPADPRVFEHIPQARAVAMPTYPANYRQAIEQDFAALAPQLNALTSRFDRWVLR</sequence>
<dbReference type="AlphaFoldDB" id="A0A0J6C9J4"/>
<dbReference type="PANTHER" id="PTHR30222">
    <property type="entry name" value="SPERMIDINE/PUTRESCINE-BINDING PERIPLASMIC PROTEIN"/>
    <property type="match status" value="1"/>
</dbReference>
<evidence type="ECO:0000256" key="2">
    <source>
        <dbReference type="SAM" id="SignalP"/>
    </source>
</evidence>
<dbReference type="Proteomes" id="UP000092950">
    <property type="component" value="Chromosome"/>
</dbReference>
<evidence type="ECO:0000313" key="5">
    <source>
        <dbReference type="Proteomes" id="UP000053096"/>
    </source>
</evidence>
<dbReference type="InterPro" id="IPR006311">
    <property type="entry name" value="TAT_signal"/>
</dbReference>
<dbReference type="Proteomes" id="UP000053096">
    <property type="component" value="Unassembled WGS sequence"/>
</dbReference>
<dbReference type="NCBIfam" id="TIGR01409">
    <property type="entry name" value="TAT_signal_seq"/>
    <property type="match status" value="1"/>
</dbReference>
<dbReference type="CDD" id="cd13589">
    <property type="entry name" value="PBP2_polyamine_RpCGA009"/>
    <property type="match status" value="1"/>
</dbReference>
<reference evidence="4 5" key="1">
    <citation type="submission" date="2015-09" db="EMBL/GenBank/DDBJ databases">
        <authorList>
            <person name="Jackson K.R."/>
            <person name="Lunt B.L."/>
            <person name="Fisher J.N.B."/>
            <person name="Gardner A.V."/>
            <person name="Bailey M.E."/>
            <person name="Deus L.M."/>
            <person name="Earl A.S."/>
            <person name="Gibby P.D."/>
            <person name="Hartmann K.A."/>
            <person name="Liu J.E."/>
            <person name="Manci A.M."/>
            <person name="Nielsen D.A."/>
            <person name="Solomon M.B."/>
            <person name="Breakwell D.P."/>
            <person name="Burnett S.H."/>
            <person name="Grose J.H."/>
        </authorList>
    </citation>
    <scope>NUCLEOTIDE SEQUENCE [LARGE SCALE GENOMIC DNA]</scope>
    <source>
        <strain evidence="4 5">2789STDY5608636</strain>
    </source>
</reference>
<dbReference type="OrthoDB" id="8874923at2"/>
<feature type="signal peptide" evidence="2">
    <location>
        <begin position="1"/>
        <end position="36"/>
    </location>
</feature>
<keyword evidence="1 2" id="KW-0732">Signal</keyword>
<dbReference type="PROSITE" id="PS51318">
    <property type="entry name" value="TAT"/>
    <property type="match status" value="1"/>
</dbReference>
<proteinExistence type="predicted"/>
<evidence type="ECO:0000313" key="4">
    <source>
        <dbReference type="EMBL" id="CUI33971.1"/>
    </source>
</evidence>
<dbReference type="PANTHER" id="PTHR30222:SF2">
    <property type="entry name" value="ABC TRANSPORTER SUBSTRATE-BINDING PROTEIN"/>
    <property type="match status" value="1"/>
</dbReference>
<accession>A0A0M7C4M1</accession>
<evidence type="ECO:0000313" key="6">
    <source>
        <dbReference type="Proteomes" id="UP000092950"/>
    </source>
</evidence>
<name>A0A0J6C9J4_9BORD</name>
<dbReference type="InterPro" id="IPR019546">
    <property type="entry name" value="TAT_signal_bac_arc"/>
</dbReference>
<dbReference type="EMBL" id="CYTV01000001">
    <property type="protein sequence ID" value="CUI33971.1"/>
    <property type="molecule type" value="Genomic_DNA"/>
</dbReference>
<dbReference type="SUPFAM" id="SSF53850">
    <property type="entry name" value="Periplasmic binding protein-like II"/>
    <property type="match status" value="1"/>
</dbReference>
<evidence type="ECO:0000256" key="1">
    <source>
        <dbReference type="ARBA" id="ARBA00022729"/>
    </source>
</evidence>
<reference evidence="3 6" key="2">
    <citation type="submission" date="2016-07" db="EMBL/GenBank/DDBJ databases">
        <title>Complete genome sequences of Bordetella pseudohinzii.</title>
        <authorList>
            <person name="Spilker T."/>
            <person name="Darrah R."/>
            <person name="LiPuma J.J."/>
        </authorList>
    </citation>
    <scope>NUCLEOTIDE SEQUENCE [LARGE SCALE GENOMIC DNA]</scope>
    <source>
        <strain evidence="3 6">HI4681</strain>
    </source>
</reference>
<dbReference type="Gene3D" id="3.40.190.10">
    <property type="entry name" value="Periplasmic binding protein-like II"/>
    <property type="match status" value="2"/>
</dbReference>
<protein>
    <submittedName>
        <fullName evidence="4">ABC-type uncharacterized transport system, periplasmic component</fullName>
    </submittedName>
</protein>
<feature type="chain" id="PRO_5005268939" evidence="2">
    <location>
        <begin position="37"/>
        <end position="353"/>
    </location>
</feature>
<dbReference type="InterPro" id="IPR006059">
    <property type="entry name" value="SBP"/>
</dbReference>
<evidence type="ECO:0000313" key="3">
    <source>
        <dbReference type="EMBL" id="ANY16525.1"/>
    </source>
</evidence>